<protein>
    <submittedName>
        <fullName evidence="1">Uncharacterized protein</fullName>
    </submittedName>
</protein>
<dbReference type="AlphaFoldDB" id="A0A1F7I3X4"/>
<sequence length="323" mass="37139">MSKEIALVLGRHEKPRGNLAERYDPSIPVTRFREVSHELFLRYPGKKIAFVIEGADTTTDISEKIRKRVANGTSPSMALISVIASSIVPKSEVRRLEYMLLRGKGKGEIPILFEELDALYQEYRHRLVLIMEACSEDECRQNSSQFQEALRNKNLARQCVIDGNVFQALEAFRASVLTLSEMSEARERRIMQQTREALQRNEVAGACLRFGTAHSYMGAQLRSEGYDVRLVFEHEGGRKLFWFRPYNVASRQVQRYGPESLNEYEWMLLTVGSVLWNTVEMRENPYVALKEMFPNIGSIRLNVPQVVQDLKSLGDPMWLDLDE</sequence>
<dbReference type="Proteomes" id="UP000178076">
    <property type="component" value="Unassembled WGS sequence"/>
</dbReference>
<gene>
    <name evidence="1" type="ORF">A3F32_01300</name>
</gene>
<accession>A0A1F7I3X4</accession>
<dbReference type="EMBL" id="MGAD01000032">
    <property type="protein sequence ID" value="OGK38051.1"/>
    <property type="molecule type" value="Genomic_DNA"/>
</dbReference>
<organism evidence="1 2">
    <name type="scientific">Candidatus Roizmanbacteria bacterium RIFCSPHIGHO2_12_FULL_42_10</name>
    <dbReference type="NCBI Taxonomy" id="1802053"/>
    <lineage>
        <taxon>Bacteria</taxon>
        <taxon>Candidatus Roizmaniibacteriota</taxon>
    </lineage>
</organism>
<reference evidence="1 2" key="1">
    <citation type="journal article" date="2016" name="Nat. Commun.">
        <title>Thousands of microbial genomes shed light on interconnected biogeochemical processes in an aquifer system.</title>
        <authorList>
            <person name="Anantharaman K."/>
            <person name="Brown C.T."/>
            <person name="Hug L.A."/>
            <person name="Sharon I."/>
            <person name="Castelle C.J."/>
            <person name="Probst A.J."/>
            <person name="Thomas B.C."/>
            <person name="Singh A."/>
            <person name="Wilkins M.J."/>
            <person name="Karaoz U."/>
            <person name="Brodie E.L."/>
            <person name="Williams K.H."/>
            <person name="Hubbard S.S."/>
            <person name="Banfield J.F."/>
        </authorList>
    </citation>
    <scope>NUCLEOTIDE SEQUENCE [LARGE SCALE GENOMIC DNA]</scope>
</reference>
<proteinExistence type="predicted"/>
<evidence type="ECO:0000313" key="2">
    <source>
        <dbReference type="Proteomes" id="UP000178076"/>
    </source>
</evidence>
<name>A0A1F7I3X4_9BACT</name>
<comment type="caution">
    <text evidence="1">The sequence shown here is derived from an EMBL/GenBank/DDBJ whole genome shotgun (WGS) entry which is preliminary data.</text>
</comment>
<evidence type="ECO:0000313" key="1">
    <source>
        <dbReference type="EMBL" id="OGK38051.1"/>
    </source>
</evidence>